<gene>
    <name evidence="7" type="ORF">M413DRAFT_449231</name>
</gene>
<evidence type="ECO:0000259" key="6">
    <source>
        <dbReference type="Pfam" id="PF07992"/>
    </source>
</evidence>
<dbReference type="OrthoDB" id="202203at2759"/>
<dbReference type="GO" id="GO:0050660">
    <property type="term" value="F:flavin adenine dinucleotide binding"/>
    <property type="evidence" value="ECO:0007669"/>
    <property type="project" value="TreeGrafter"/>
</dbReference>
<organism evidence="7 8">
    <name type="scientific">Hebeloma cylindrosporum</name>
    <dbReference type="NCBI Taxonomy" id="76867"/>
    <lineage>
        <taxon>Eukaryota</taxon>
        <taxon>Fungi</taxon>
        <taxon>Dikarya</taxon>
        <taxon>Basidiomycota</taxon>
        <taxon>Agaricomycotina</taxon>
        <taxon>Agaricomycetes</taxon>
        <taxon>Agaricomycetidae</taxon>
        <taxon>Agaricales</taxon>
        <taxon>Agaricineae</taxon>
        <taxon>Hymenogastraceae</taxon>
        <taxon>Hebeloma</taxon>
    </lineage>
</organism>
<reference evidence="8" key="2">
    <citation type="submission" date="2015-01" db="EMBL/GenBank/DDBJ databases">
        <title>Evolutionary Origins and Diversification of the Mycorrhizal Mutualists.</title>
        <authorList>
            <consortium name="DOE Joint Genome Institute"/>
            <consortium name="Mycorrhizal Genomics Consortium"/>
            <person name="Kohler A."/>
            <person name="Kuo A."/>
            <person name="Nagy L.G."/>
            <person name="Floudas D."/>
            <person name="Copeland A."/>
            <person name="Barry K.W."/>
            <person name="Cichocki N."/>
            <person name="Veneault-Fourrey C."/>
            <person name="LaButti K."/>
            <person name="Lindquist E.A."/>
            <person name="Lipzen A."/>
            <person name="Lundell T."/>
            <person name="Morin E."/>
            <person name="Murat C."/>
            <person name="Riley R."/>
            <person name="Ohm R."/>
            <person name="Sun H."/>
            <person name="Tunlid A."/>
            <person name="Henrissat B."/>
            <person name="Grigoriev I.V."/>
            <person name="Hibbett D.S."/>
            <person name="Martin F."/>
        </authorList>
    </citation>
    <scope>NUCLEOTIDE SEQUENCE [LARGE SCALE GENOMIC DNA]</scope>
    <source>
        <strain evidence="8">h7</strain>
    </source>
</reference>
<keyword evidence="8" id="KW-1185">Reference proteome</keyword>
<feature type="transmembrane region" description="Helical" evidence="5">
    <location>
        <begin position="338"/>
        <end position="357"/>
    </location>
</feature>
<dbReference type="AlphaFoldDB" id="A0A0C2XEK5"/>
<comment type="similarity">
    <text evidence="1">Belongs to the FAD-dependent oxidoreductase family.</text>
</comment>
<keyword evidence="5" id="KW-0472">Membrane</keyword>
<evidence type="ECO:0000313" key="7">
    <source>
        <dbReference type="EMBL" id="KIM36353.1"/>
    </source>
</evidence>
<evidence type="ECO:0000256" key="1">
    <source>
        <dbReference type="ARBA" id="ARBA00006442"/>
    </source>
</evidence>
<dbReference type="PRINTS" id="PR00368">
    <property type="entry name" value="FADPNR"/>
</dbReference>
<dbReference type="GO" id="GO:0004174">
    <property type="term" value="F:electron-transferring-flavoprotein dehydrogenase activity"/>
    <property type="evidence" value="ECO:0007669"/>
    <property type="project" value="TreeGrafter"/>
</dbReference>
<keyword evidence="4" id="KW-0560">Oxidoreductase</keyword>
<dbReference type="PANTHER" id="PTHR43735:SF3">
    <property type="entry name" value="FERROPTOSIS SUPPRESSOR PROTEIN 1"/>
    <property type="match status" value="1"/>
</dbReference>
<keyword evidence="2" id="KW-0285">Flavoprotein</keyword>
<dbReference type="GO" id="GO:0005737">
    <property type="term" value="C:cytoplasm"/>
    <property type="evidence" value="ECO:0007669"/>
    <property type="project" value="TreeGrafter"/>
</dbReference>
<dbReference type="HOGENOM" id="CLU_019845_2_0_1"/>
<evidence type="ECO:0000256" key="2">
    <source>
        <dbReference type="ARBA" id="ARBA00022630"/>
    </source>
</evidence>
<dbReference type="PANTHER" id="PTHR43735">
    <property type="entry name" value="APOPTOSIS-INDUCING FACTOR 1"/>
    <property type="match status" value="1"/>
</dbReference>
<dbReference type="Proteomes" id="UP000053424">
    <property type="component" value="Unassembled WGS sequence"/>
</dbReference>
<sequence length="373" mass="40577">MSNTQERQNIVIVGGGNVGISTFNALAGHLDATNSNLILITPRPYFTHLPAALRLVVTSEGKLEETVLMPFGDKHNGPNKKVLNAKVASIVDSDTKGRYVVLENGDKIDFSVLVLTPGSIWEGPIDFPDNKGEHLEWINTWREKFGEADDIVLVGGGAVGLELAGELKDLSPKKNVTIVHGQKFVLNDTYPERWRKYVASQFLKRGVKLVLDDFVDDLEIKDGHITTRAKKTIPADLVVSTRGPRPNTKFVESLGPDVLTSSGYIKIQPTLQLPNHPRIFAGGDAMDWVEQKQAGKAPAHAAVISNNILSLLGFKKSTVQYKGSYEVVVLTNGKFSGAGYFGILWGITIGGWLSSLIKSKSLLVGMMKGSLGF</sequence>
<keyword evidence="5" id="KW-1133">Transmembrane helix</keyword>
<dbReference type="Gene3D" id="3.50.50.100">
    <property type="match status" value="1"/>
</dbReference>
<evidence type="ECO:0000256" key="3">
    <source>
        <dbReference type="ARBA" id="ARBA00022827"/>
    </source>
</evidence>
<accession>A0A0C2XEK5</accession>
<evidence type="ECO:0000256" key="4">
    <source>
        <dbReference type="ARBA" id="ARBA00023002"/>
    </source>
</evidence>
<keyword evidence="5" id="KW-0812">Transmembrane</keyword>
<name>A0A0C2XEK5_HEBCY</name>
<dbReference type="SUPFAM" id="SSF51905">
    <property type="entry name" value="FAD/NAD(P)-binding domain"/>
    <property type="match status" value="1"/>
</dbReference>
<keyword evidence="3" id="KW-0274">FAD</keyword>
<dbReference type="PRINTS" id="PR00411">
    <property type="entry name" value="PNDRDTASEI"/>
</dbReference>
<proteinExistence type="inferred from homology"/>
<feature type="domain" description="FAD/NAD(P)-binding" evidence="6">
    <location>
        <begin position="9"/>
        <end position="292"/>
    </location>
</feature>
<evidence type="ECO:0000256" key="5">
    <source>
        <dbReference type="SAM" id="Phobius"/>
    </source>
</evidence>
<dbReference type="STRING" id="686832.A0A0C2XEK5"/>
<dbReference type="Pfam" id="PF07992">
    <property type="entry name" value="Pyr_redox_2"/>
    <property type="match status" value="1"/>
</dbReference>
<protein>
    <recommendedName>
        <fullName evidence="6">FAD/NAD(P)-binding domain-containing protein</fullName>
    </recommendedName>
</protein>
<dbReference type="InterPro" id="IPR036188">
    <property type="entry name" value="FAD/NAD-bd_sf"/>
</dbReference>
<evidence type="ECO:0000313" key="8">
    <source>
        <dbReference type="Proteomes" id="UP000053424"/>
    </source>
</evidence>
<dbReference type="InterPro" id="IPR023753">
    <property type="entry name" value="FAD/NAD-binding_dom"/>
</dbReference>
<dbReference type="EMBL" id="KN831806">
    <property type="protein sequence ID" value="KIM36353.1"/>
    <property type="molecule type" value="Genomic_DNA"/>
</dbReference>
<reference evidence="7 8" key="1">
    <citation type="submission" date="2014-04" db="EMBL/GenBank/DDBJ databases">
        <authorList>
            <consortium name="DOE Joint Genome Institute"/>
            <person name="Kuo A."/>
            <person name="Gay G."/>
            <person name="Dore J."/>
            <person name="Kohler A."/>
            <person name="Nagy L.G."/>
            <person name="Floudas D."/>
            <person name="Copeland A."/>
            <person name="Barry K.W."/>
            <person name="Cichocki N."/>
            <person name="Veneault-Fourrey C."/>
            <person name="LaButti K."/>
            <person name="Lindquist E.A."/>
            <person name="Lipzen A."/>
            <person name="Lundell T."/>
            <person name="Morin E."/>
            <person name="Murat C."/>
            <person name="Sun H."/>
            <person name="Tunlid A."/>
            <person name="Henrissat B."/>
            <person name="Grigoriev I.V."/>
            <person name="Hibbett D.S."/>
            <person name="Martin F."/>
            <person name="Nordberg H.P."/>
            <person name="Cantor M.N."/>
            <person name="Hua S.X."/>
        </authorList>
    </citation>
    <scope>NUCLEOTIDE SEQUENCE [LARGE SCALE GENOMIC DNA]</scope>
    <source>
        <strain evidence="8">h7</strain>
    </source>
</reference>